<reference evidence="1 2" key="2">
    <citation type="submission" date="2020-03" db="EMBL/GenBank/DDBJ databases">
        <title>Investigating the evolutionary divergence of the Butyrivibrio group.</title>
        <authorList>
            <person name="Skvortsov T."/>
            <person name="Santos F.G."/>
            <person name="Ting K.S."/>
            <person name="Creevey C.J."/>
        </authorList>
    </citation>
    <scope>NUCLEOTIDE SEQUENCE [LARGE SCALE GENOMIC DNA]</scope>
    <source>
        <strain evidence="1 2">MZ8</strain>
    </source>
</reference>
<proteinExistence type="predicted"/>
<evidence type="ECO:0000313" key="2">
    <source>
        <dbReference type="Proteomes" id="UP000473091"/>
    </source>
</evidence>
<dbReference type="RefSeq" id="WP_099413233.1">
    <property type="nucleotide sequence ID" value="NZ_VTVE01000002.1"/>
</dbReference>
<dbReference type="Proteomes" id="UP000473091">
    <property type="component" value="Unassembled WGS sequence"/>
</dbReference>
<accession>A0A6M0LGN1</accession>
<sequence>MQELYNKMLEVHNTVDSIFKTVEVPSMLKNEYNNKVSQYENMYESVETMKAMAETDEAKEALVNQQIEILNVRMKCEVELAKKAAAYKKV</sequence>
<comment type="caution">
    <text evidence="1">The sequence shown here is derived from an EMBL/GenBank/DDBJ whole genome shotgun (WGS) entry which is preliminary data.</text>
</comment>
<dbReference type="AlphaFoldDB" id="A0A6M0LGN1"/>
<name>A0A6M0LGN1_PSEXY</name>
<evidence type="ECO:0000313" key="1">
    <source>
        <dbReference type="EMBL" id="NEX01704.1"/>
    </source>
</evidence>
<organism evidence="1 2">
    <name type="scientific">Pseudobutyrivibrio xylanivorans</name>
    <dbReference type="NCBI Taxonomy" id="185007"/>
    <lineage>
        <taxon>Bacteria</taxon>
        <taxon>Bacillati</taxon>
        <taxon>Bacillota</taxon>
        <taxon>Clostridia</taxon>
        <taxon>Lachnospirales</taxon>
        <taxon>Lachnospiraceae</taxon>
        <taxon>Pseudobutyrivibrio</taxon>
    </lineage>
</organism>
<reference evidence="1 2" key="1">
    <citation type="submission" date="2019-09" db="EMBL/GenBank/DDBJ databases">
        <authorList>
            <person name="Pidcock S.E."/>
            <person name="Huws S.A."/>
        </authorList>
    </citation>
    <scope>NUCLEOTIDE SEQUENCE [LARGE SCALE GENOMIC DNA]</scope>
    <source>
        <strain evidence="1 2">MZ8</strain>
    </source>
</reference>
<gene>
    <name evidence="1" type="ORF">F0Q01_07415</name>
</gene>
<protein>
    <submittedName>
        <fullName evidence="1">Uncharacterized protein</fullName>
    </submittedName>
</protein>
<dbReference type="EMBL" id="VTVE01000002">
    <property type="protein sequence ID" value="NEX01704.1"/>
    <property type="molecule type" value="Genomic_DNA"/>
</dbReference>